<dbReference type="AlphaFoldDB" id="A0A7D5KN62"/>
<gene>
    <name evidence="2" type="ORF">HUG10_12195</name>
</gene>
<protein>
    <recommendedName>
        <fullName evidence="4">N-acetyltransferase domain-containing protein</fullName>
    </recommendedName>
</protein>
<reference evidence="2 3" key="1">
    <citation type="submission" date="2020-07" db="EMBL/GenBank/DDBJ databases">
        <title>Gai3-2, isolated from salt lake.</title>
        <authorList>
            <person name="Cui H."/>
            <person name="Shi X."/>
        </authorList>
    </citation>
    <scope>NUCLEOTIDE SEQUENCE [LARGE SCALE GENOMIC DNA]</scope>
    <source>
        <strain evidence="2 3">Gai3-2</strain>
    </source>
</reference>
<keyword evidence="3" id="KW-1185">Reference proteome</keyword>
<dbReference type="EMBL" id="CP058529">
    <property type="protein sequence ID" value="QLG28262.1"/>
    <property type="molecule type" value="Genomic_DNA"/>
</dbReference>
<feature type="compositionally biased region" description="Basic and acidic residues" evidence="1">
    <location>
        <begin position="127"/>
        <end position="140"/>
    </location>
</feature>
<name>A0A7D5KN62_9EURY</name>
<dbReference type="OrthoDB" id="212869at2157"/>
<evidence type="ECO:0000313" key="3">
    <source>
        <dbReference type="Proteomes" id="UP000509750"/>
    </source>
</evidence>
<evidence type="ECO:0000313" key="2">
    <source>
        <dbReference type="EMBL" id="QLG28262.1"/>
    </source>
</evidence>
<dbReference type="SUPFAM" id="SSF55729">
    <property type="entry name" value="Acyl-CoA N-acyltransferases (Nat)"/>
    <property type="match status" value="1"/>
</dbReference>
<proteinExistence type="predicted"/>
<feature type="region of interest" description="Disordered" evidence="1">
    <location>
        <begin position="113"/>
        <end position="140"/>
    </location>
</feature>
<dbReference type="RefSeq" id="WP_179169837.1">
    <property type="nucleotide sequence ID" value="NZ_CP058529.1"/>
</dbReference>
<organism evidence="2 3">
    <name type="scientific">Halorarum halophilum</name>
    <dbReference type="NCBI Taxonomy" id="2743090"/>
    <lineage>
        <taxon>Archaea</taxon>
        <taxon>Methanobacteriati</taxon>
        <taxon>Methanobacteriota</taxon>
        <taxon>Stenosarchaea group</taxon>
        <taxon>Halobacteria</taxon>
        <taxon>Halobacteriales</taxon>
        <taxon>Haloferacaceae</taxon>
        <taxon>Halorarum</taxon>
    </lineage>
</organism>
<evidence type="ECO:0008006" key="4">
    <source>
        <dbReference type="Google" id="ProtNLM"/>
    </source>
</evidence>
<evidence type="ECO:0000256" key="1">
    <source>
        <dbReference type="SAM" id="MobiDB-lite"/>
    </source>
</evidence>
<dbReference type="Proteomes" id="UP000509750">
    <property type="component" value="Chromosome"/>
</dbReference>
<accession>A0A7D5KN62</accession>
<dbReference type="GeneID" id="56029606"/>
<sequence>MHVRDAVEADAAALATIADTPTEAMRSVIHDRTVYVALDDSPADPGEEETDPDDVLGFLSFDARDGTVHVTQFGGARDVCARLLEEPLRFASSEAMGVELLVLDGEDEMREAAESAGFHRVGTGPRFEGEQTTRYRLEAP</sequence>
<dbReference type="KEGG" id="halg:HUG10_12195"/>
<dbReference type="InterPro" id="IPR016181">
    <property type="entry name" value="Acyl_CoA_acyltransferase"/>
</dbReference>